<dbReference type="Gene3D" id="3.30.930.10">
    <property type="entry name" value="Bira Bifunctional Protein, Domain 2"/>
    <property type="match status" value="2"/>
</dbReference>
<feature type="domain" description="Aminoacyl-transfer RNA synthetases class-II family profile" evidence="10">
    <location>
        <begin position="46"/>
        <end position="454"/>
    </location>
</feature>
<dbReference type="InterPro" id="IPR050062">
    <property type="entry name" value="Pro-tRNA_synthetase"/>
</dbReference>
<dbReference type="SUPFAM" id="SSF55681">
    <property type="entry name" value="Class II aaRS and biotin synthetases"/>
    <property type="match status" value="1"/>
</dbReference>
<dbReference type="EC" id="6.1.1.15" evidence="1 9"/>
<evidence type="ECO:0000256" key="3">
    <source>
        <dbReference type="ARBA" id="ARBA00022598"/>
    </source>
</evidence>
<evidence type="ECO:0000259" key="10">
    <source>
        <dbReference type="PROSITE" id="PS50862"/>
    </source>
</evidence>
<name>A0A2M8ETL8_9BACT</name>
<dbReference type="InterPro" id="IPR036754">
    <property type="entry name" value="YbaK/aa-tRNA-synt-asso_dom_sf"/>
</dbReference>
<dbReference type="AlphaFoldDB" id="A0A2M8ETL8"/>
<evidence type="ECO:0000313" key="12">
    <source>
        <dbReference type="Proteomes" id="UP000229816"/>
    </source>
</evidence>
<keyword evidence="6" id="KW-0648">Protein biosynthesis</keyword>
<proteinExistence type="predicted"/>
<feature type="non-terminal residue" evidence="11">
    <location>
        <position position="454"/>
    </location>
</feature>
<comment type="caution">
    <text evidence="11">The sequence shown here is derived from an EMBL/GenBank/DDBJ whole genome shotgun (WGS) entry which is preliminary data.</text>
</comment>
<dbReference type="EMBL" id="PFSF01000001">
    <property type="protein sequence ID" value="PJC28465.1"/>
    <property type="molecule type" value="Genomic_DNA"/>
</dbReference>
<dbReference type="Proteomes" id="UP000229816">
    <property type="component" value="Unassembled WGS sequence"/>
</dbReference>
<dbReference type="InterPro" id="IPR002316">
    <property type="entry name" value="Pro-tRNA-ligase_IIa"/>
</dbReference>
<dbReference type="Gene3D" id="3.90.960.10">
    <property type="entry name" value="YbaK/aminoacyl-tRNA synthetase-associated domain"/>
    <property type="match status" value="1"/>
</dbReference>
<dbReference type="PRINTS" id="PR01046">
    <property type="entry name" value="TRNASYNTHPRO"/>
</dbReference>
<evidence type="ECO:0000256" key="6">
    <source>
        <dbReference type="ARBA" id="ARBA00022917"/>
    </source>
</evidence>
<keyword evidence="4" id="KW-0547">Nucleotide-binding</keyword>
<accession>A0A2M8ETL8</accession>
<dbReference type="SUPFAM" id="SSF55826">
    <property type="entry name" value="YbaK/ProRS associated domain"/>
    <property type="match status" value="1"/>
</dbReference>
<dbReference type="GO" id="GO:0006433">
    <property type="term" value="P:prolyl-tRNA aminoacylation"/>
    <property type="evidence" value="ECO:0007669"/>
    <property type="project" value="UniProtKB-UniRule"/>
</dbReference>
<dbReference type="InterPro" id="IPR002314">
    <property type="entry name" value="aa-tRNA-synt_IIb"/>
</dbReference>
<protein>
    <recommendedName>
        <fullName evidence="2 9">Proline--tRNA ligase</fullName>
        <ecNumber evidence="1 9">6.1.1.15</ecNumber>
    </recommendedName>
</protein>
<dbReference type="InterPro" id="IPR006195">
    <property type="entry name" value="aa-tRNA-synth_II"/>
</dbReference>
<dbReference type="PANTHER" id="PTHR42753:SF2">
    <property type="entry name" value="PROLINE--TRNA LIGASE"/>
    <property type="match status" value="1"/>
</dbReference>
<dbReference type="InterPro" id="IPR007214">
    <property type="entry name" value="YbaK/aa-tRNA-synth-assoc-dom"/>
</dbReference>
<evidence type="ECO:0000256" key="9">
    <source>
        <dbReference type="NCBIfam" id="TIGR00409"/>
    </source>
</evidence>
<evidence type="ECO:0000256" key="2">
    <source>
        <dbReference type="ARBA" id="ARBA00019110"/>
    </source>
</evidence>
<dbReference type="Pfam" id="PF00587">
    <property type="entry name" value="tRNA-synt_2b"/>
    <property type="match status" value="1"/>
</dbReference>
<sequence>MRYSKLFGKTIRQEPKEAFLSSHKLLYKAGFIRELVAGRYLFTPLGWRVLERIVKIIDQEMTLIGSQRVATPTLHPIELWQKTHRDEAFGESLMKIKDRRGSEFAIGATHESVMVEFVKKFKPSFKDLPIVIHQFSLKFRDELRARGGLIRLREFLMKDAYSFAADEKQFMKTYHEQYESYKKIAKRLAIEVFPVEADAGPLGGDFCHEFMVKNENGEDTFITCPKCGYAANIEKAEGKLRPQNPKEKELPLKEVMAKRGLNMEDMAKFYKLLTWQLLKTIIFIVKGKPVAVLIRGDLEINEVKLSHLLGTGDFRLPEVTELKKLKTVRGFVSPIGLKVERFLVDESVLTVKNLITGANKVNVDYKNFNFPRDLKNGEIVDIAIVRNGFVCKRCHQGDLREQRAIEFGHCFKYDHFYTKALDGFFIDKDGQEKLLWMGAFGIGIDRAMGLIVEA</sequence>
<dbReference type="InterPro" id="IPR045864">
    <property type="entry name" value="aa-tRNA-synth_II/BPL/LPL"/>
</dbReference>
<dbReference type="InterPro" id="IPR004500">
    <property type="entry name" value="Pro-tRNA-synth_IIa_bac-type"/>
</dbReference>
<dbReference type="GO" id="GO:0005829">
    <property type="term" value="C:cytosol"/>
    <property type="evidence" value="ECO:0007669"/>
    <property type="project" value="TreeGrafter"/>
</dbReference>
<dbReference type="PANTHER" id="PTHR42753">
    <property type="entry name" value="MITOCHONDRIAL RIBOSOME PROTEIN L39/PROLYL-TRNA LIGASE FAMILY MEMBER"/>
    <property type="match status" value="1"/>
</dbReference>
<organism evidence="11 12">
    <name type="scientific">Candidatus Shapirobacteria bacterium CG_4_9_14_0_2_um_filter_39_11</name>
    <dbReference type="NCBI Taxonomy" id="1974478"/>
    <lineage>
        <taxon>Bacteria</taxon>
        <taxon>Candidatus Shapironibacteriota</taxon>
    </lineage>
</organism>
<evidence type="ECO:0000256" key="8">
    <source>
        <dbReference type="ARBA" id="ARBA00047671"/>
    </source>
</evidence>
<comment type="catalytic activity">
    <reaction evidence="8">
        <text>tRNA(Pro) + L-proline + ATP = L-prolyl-tRNA(Pro) + AMP + diphosphate</text>
        <dbReference type="Rhea" id="RHEA:14305"/>
        <dbReference type="Rhea" id="RHEA-COMP:9700"/>
        <dbReference type="Rhea" id="RHEA-COMP:9702"/>
        <dbReference type="ChEBI" id="CHEBI:30616"/>
        <dbReference type="ChEBI" id="CHEBI:33019"/>
        <dbReference type="ChEBI" id="CHEBI:60039"/>
        <dbReference type="ChEBI" id="CHEBI:78442"/>
        <dbReference type="ChEBI" id="CHEBI:78532"/>
        <dbReference type="ChEBI" id="CHEBI:456215"/>
        <dbReference type="EC" id="6.1.1.15"/>
    </reaction>
</comment>
<dbReference type="NCBIfam" id="TIGR00409">
    <property type="entry name" value="proS_fam_II"/>
    <property type="match status" value="1"/>
</dbReference>
<reference evidence="12" key="1">
    <citation type="submission" date="2017-09" db="EMBL/GenBank/DDBJ databases">
        <title>Depth-based differentiation of microbial function through sediment-hosted aquifers and enrichment of novel symbionts in the deep terrestrial subsurface.</title>
        <authorList>
            <person name="Probst A.J."/>
            <person name="Ladd B."/>
            <person name="Jarett J.K."/>
            <person name="Geller-Mcgrath D.E."/>
            <person name="Sieber C.M.K."/>
            <person name="Emerson J.B."/>
            <person name="Anantharaman K."/>
            <person name="Thomas B.C."/>
            <person name="Malmstrom R."/>
            <person name="Stieglmeier M."/>
            <person name="Klingl A."/>
            <person name="Woyke T."/>
            <person name="Ryan C.M."/>
            <person name="Banfield J.F."/>
        </authorList>
    </citation>
    <scope>NUCLEOTIDE SEQUENCE [LARGE SCALE GENOMIC DNA]</scope>
</reference>
<dbReference type="Pfam" id="PF04073">
    <property type="entry name" value="tRNA_edit"/>
    <property type="match status" value="1"/>
</dbReference>
<keyword evidence="7" id="KW-0030">Aminoacyl-tRNA synthetase</keyword>
<evidence type="ECO:0000313" key="11">
    <source>
        <dbReference type="EMBL" id="PJC28465.1"/>
    </source>
</evidence>
<evidence type="ECO:0000256" key="4">
    <source>
        <dbReference type="ARBA" id="ARBA00022741"/>
    </source>
</evidence>
<dbReference type="GO" id="GO:0005524">
    <property type="term" value="F:ATP binding"/>
    <property type="evidence" value="ECO:0007669"/>
    <property type="project" value="UniProtKB-KW"/>
</dbReference>
<keyword evidence="5" id="KW-0067">ATP-binding</keyword>
<evidence type="ECO:0000256" key="1">
    <source>
        <dbReference type="ARBA" id="ARBA00012831"/>
    </source>
</evidence>
<evidence type="ECO:0000256" key="7">
    <source>
        <dbReference type="ARBA" id="ARBA00023146"/>
    </source>
</evidence>
<dbReference type="CDD" id="cd04334">
    <property type="entry name" value="ProRS-INS"/>
    <property type="match status" value="1"/>
</dbReference>
<dbReference type="PROSITE" id="PS50862">
    <property type="entry name" value="AA_TRNA_LIGASE_II"/>
    <property type="match status" value="1"/>
</dbReference>
<gene>
    <name evidence="11" type="primary">proS</name>
    <name evidence="11" type="ORF">CO054_00030</name>
</gene>
<evidence type="ECO:0000256" key="5">
    <source>
        <dbReference type="ARBA" id="ARBA00022840"/>
    </source>
</evidence>
<keyword evidence="3 11" id="KW-0436">Ligase</keyword>
<dbReference type="GO" id="GO:0002161">
    <property type="term" value="F:aminoacyl-tRNA deacylase activity"/>
    <property type="evidence" value="ECO:0007669"/>
    <property type="project" value="InterPro"/>
</dbReference>
<dbReference type="GO" id="GO:0004827">
    <property type="term" value="F:proline-tRNA ligase activity"/>
    <property type="evidence" value="ECO:0007669"/>
    <property type="project" value="UniProtKB-UniRule"/>
</dbReference>